<name>A0A0E9T4M3_ANGAN</name>
<reference evidence="1" key="2">
    <citation type="journal article" date="2015" name="Fish Shellfish Immunol.">
        <title>Early steps in the European eel (Anguilla anguilla)-Vibrio vulnificus interaction in the gills: Role of the RtxA13 toxin.</title>
        <authorList>
            <person name="Callol A."/>
            <person name="Pajuelo D."/>
            <person name="Ebbesson L."/>
            <person name="Teles M."/>
            <person name="MacKenzie S."/>
            <person name="Amaro C."/>
        </authorList>
    </citation>
    <scope>NUCLEOTIDE SEQUENCE</scope>
</reference>
<reference evidence="1" key="1">
    <citation type="submission" date="2014-11" db="EMBL/GenBank/DDBJ databases">
        <authorList>
            <person name="Amaro Gonzalez C."/>
        </authorList>
    </citation>
    <scope>NUCLEOTIDE SEQUENCE</scope>
</reference>
<protein>
    <submittedName>
        <fullName evidence="1">Uncharacterized protein</fullName>
    </submittedName>
</protein>
<dbReference type="AlphaFoldDB" id="A0A0E9T4M3"/>
<sequence length="36" mass="3979">MWCRGVDVGGDVVLFVLCRVKPLVGWWGGTMEINKG</sequence>
<evidence type="ECO:0000313" key="1">
    <source>
        <dbReference type="EMBL" id="JAH48372.1"/>
    </source>
</evidence>
<proteinExistence type="predicted"/>
<accession>A0A0E9T4M3</accession>
<organism evidence="1">
    <name type="scientific">Anguilla anguilla</name>
    <name type="common">European freshwater eel</name>
    <name type="synonym">Muraena anguilla</name>
    <dbReference type="NCBI Taxonomy" id="7936"/>
    <lineage>
        <taxon>Eukaryota</taxon>
        <taxon>Metazoa</taxon>
        <taxon>Chordata</taxon>
        <taxon>Craniata</taxon>
        <taxon>Vertebrata</taxon>
        <taxon>Euteleostomi</taxon>
        <taxon>Actinopterygii</taxon>
        <taxon>Neopterygii</taxon>
        <taxon>Teleostei</taxon>
        <taxon>Anguilliformes</taxon>
        <taxon>Anguillidae</taxon>
        <taxon>Anguilla</taxon>
    </lineage>
</organism>
<dbReference type="EMBL" id="GBXM01060205">
    <property type="protein sequence ID" value="JAH48372.1"/>
    <property type="molecule type" value="Transcribed_RNA"/>
</dbReference>